<evidence type="ECO:0008006" key="4">
    <source>
        <dbReference type="Google" id="ProtNLM"/>
    </source>
</evidence>
<comment type="caution">
    <text evidence="2">The sequence shown here is derived from an EMBL/GenBank/DDBJ whole genome shotgun (WGS) entry which is preliminary data.</text>
</comment>
<protein>
    <recommendedName>
        <fullName evidence="4">Glucosyl transferase GtrII</fullName>
    </recommendedName>
</protein>
<feature type="transmembrane region" description="Helical" evidence="1">
    <location>
        <begin position="328"/>
        <end position="347"/>
    </location>
</feature>
<gene>
    <name evidence="2" type="ORF">CHR60_04440</name>
</gene>
<dbReference type="OrthoDB" id="1700445at2"/>
<evidence type="ECO:0000313" key="2">
    <source>
        <dbReference type="EMBL" id="PDX87320.1"/>
    </source>
</evidence>
<keyword evidence="1" id="KW-0812">Transmembrane</keyword>
<feature type="transmembrane region" description="Helical" evidence="1">
    <location>
        <begin position="131"/>
        <end position="149"/>
    </location>
</feature>
<name>A0A2A7B7C9_9FIRM</name>
<feature type="transmembrane region" description="Helical" evidence="1">
    <location>
        <begin position="206"/>
        <end position="229"/>
    </location>
</feature>
<proteinExistence type="predicted"/>
<feature type="transmembrane region" description="Helical" evidence="1">
    <location>
        <begin position="21"/>
        <end position="39"/>
    </location>
</feature>
<feature type="transmembrane region" description="Helical" evidence="1">
    <location>
        <begin position="161"/>
        <end position="186"/>
    </location>
</feature>
<evidence type="ECO:0000256" key="1">
    <source>
        <dbReference type="SAM" id="Phobius"/>
    </source>
</evidence>
<dbReference type="AlphaFoldDB" id="A0A2A7B7C9"/>
<keyword evidence="1" id="KW-1133">Transmembrane helix</keyword>
<dbReference type="RefSeq" id="WP_097791901.1">
    <property type="nucleotide sequence ID" value="NZ_NOUV01000010.1"/>
</dbReference>
<accession>A0A2A7B7C9</accession>
<dbReference type="InterPro" id="IPR025686">
    <property type="entry name" value="Glucos_trans_II"/>
</dbReference>
<sequence>MVHPDQLPAQLARRFRPEWRLVFFSAFGFGLLAHFYKMANWLPNWDSLVFRYDAQQMLQYGRYFLSLACGLSSYYDLPWLNLLLGLLFLAGSTFCVAALLHLKKPVALVLTGALIAVFPTVTSTFAYEYVADGYCLAMLAACLSALLLTRPGWRSFFAGAVCLWFSVGIYQAYLTVTITLLLVWLLDDLLFHRRSAAASLRSAGRFLAGGVLAGAVYAVALQLVLAFSGTALSDYQGFDTVGFLHLWSALHGCFTSFFRFFFDLHNGLTVWFVLNVLVFALLAVFLLTTLVQQALWHDPARFWLLLVYLAALPLGAAALYFLNPWVDYHNLMTMGYAAFYLSFVLFYERLDGLSPRASALRSWAILLVGGAIVFYCIVLANVCYHLSQMSYERSYGTLLRIADRIEQLDGADVCTRIAVIGHLPDSRAYSADLSPEMTGYTAGLILFADNPTVGQSVLTAALNDYCSTDYTFATRAEKQQLLALDEVRQMPLWPQTGSVAVVGDTIVIRAGEGIDTND</sequence>
<dbReference type="Pfam" id="PF14264">
    <property type="entry name" value="Glucos_trans_II"/>
    <property type="match status" value="1"/>
</dbReference>
<keyword evidence="1" id="KW-0472">Membrane</keyword>
<reference evidence="2 3" key="1">
    <citation type="journal article" date="2017" name="Front. Microbiol.">
        <title>New Insights into the Diversity of the Genus Faecalibacterium.</title>
        <authorList>
            <person name="Benevides L."/>
            <person name="Burman S."/>
            <person name="Martin R."/>
            <person name="Robert V."/>
            <person name="Thomas M."/>
            <person name="Miquel S."/>
            <person name="Chain F."/>
            <person name="Sokol H."/>
            <person name="Bermudez-Humaran L.G."/>
            <person name="Morrison M."/>
            <person name="Langella P."/>
            <person name="Azevedo V.A."/>
            <person name="Chatel J.M."/>
            <person name="Soares S."/>
        </authorList>
    </citation>
    <scope>NUCLEOTIDE SEQUENCE [LARGE SCALE GENOMIC DNA]</scope>
    <source>
        <strain evidence="2 3">AHMP21</strain>
    </source>
</reference>
<dbReference type="Proteomes" id="UP000220904">
    <property type="component" value="Unassembled WGS sequence"/>
</dbReference>
<organism evidence="2 3">
    <name type="scientific">Faecalibacterium prausnitzii</name>
    <dbReference type="NCBI Taxonomy" id="853"/>
    <lineage>
        <taxon>Bacteria</taxon>
        <taxon>Bacillati</taxon>
        <taxon>Bacillota</taxon>
        <taxon>Clostridia</taxon>
        <taxon>Eubacteriales</taxon>
        <taxon>Oscillospiraceae</taxon>
        <taxon>Faecalibacterium</taxon>
    </lineage>
</organism>
<feature type="transmembrane region" description="Helical" evidence="1">
    <location>
        <begin position="107"/>
        <end position="125"/>
    </location>
</feature>
<feature type="transmembrane region" description="Helical" evidence="1">
    <location>
        <begin position="268"/>
        <end position="290"/>
    </location>
</feature>
<feature type="transmembrane region" description="Helical" evidence="1">
    <location>
        <begin position="359"/>
        <end position="380"/>
    </location>
</feature>
<feature type="transmembrane region" description="Helical" evidence="1">
    <location>
        <begin position="79"/>
        <end position="100"/>
    </location>
</feature>
<feature type="transmembrane region" description="Helical" evidence="1">
    <location>
        <begin position="241"/>
        <end position="262"/>
    </location>
</feature>
<feature type="transmembrane region" description="Helical" evidence="1">
    <location>
        <begin position="302"/>
        <end position="322"/>
    </location>
</feature>
<dbReference type="EMBL" id="NOUV01000010">
    <property type="protein sequence ID" value="PDX87320.1"/>
    <property type="molecule type" value="Genomic_DNA"/>
</dbReference>
<evidence type="ECO:0000313" key="3">
    <source>
        <dbReference type="Proteomes" id="UP000220904"/>
    </source>
</evidence>